<protein>
    <recommendedName>
        <fullName evidence="9">2-hydroxyacyl-CoA lyase</fullName>
        <ecNumber evidence="9">4.1.2.63</ecNumber>
    </recommendedName>
</protein>
<dbReference type="PANTHER" id="PTHR43710:SF2">
    <property type="entry name" value="2-HYDROXYACYL-COA LYASE 1"/>
    <property type="match status" value="1"/>
</dbReference>
<dbReference type="AlphaFoldDB" id="A0A6A6P891"/>
<evidence type="ECO:0000313" key="16">
    <source>
        <dbReference type="Proteomes" id="UP000799766"/>
    </source>
</evidence>
<accession>A0A6A6P891</accession>
<dbReference type="Gene3D" id="3.40.50.1220">
    <property type="entry name" value="TPP-binding domain"/>
    <property type="match status" value="1"/>
</dbReference>
<dbReference type="GO" id="GO:0001561">
    <property type="term" value="P:fatty acid alpha-oxidation"/>
    <property type="evidence" value="ECO:0007669"/>
    <property type="project" value="TreeGrafter"/>
</dbReference>
<feature type="compositionally biased region" description="Basic and acidic residues" evidence="11">
    <location>
        <begin position="641"/>
        <end position="656"/>
    </location>
</feature>
<gene>
    <name evidence="15" type="ORF">BDY21DRAFT_408426</name>
</gene>
<dbReference type="OrthoDB" id="10006023at2759"/>
<dbReference type="InterPro" id="IPR012001">
    <property type="entry name" value="Thiamin_PyroP_enz_TPP-bd_dom"/>
</dbReference>
<evidence type="ECO:0000256" key="9">
    <source>
        <dbReference type="ARBA" id="ARBA00044518"/>
    </source>
</evidence>
<evidence type="ECO:0000256" key="5">
    <source>
        <dbReference type="ARBA" id="ARBA00023052"/>
    </source>
</evidence>
<dbReference type="Gene3D" id="3.40.50.970">
    <property type="match status" value="2"/>
</dbReference>
<dbReference type="InterPro" id="IPR012000">
    <property type="entry name" value="Thiamin_PyroP_enz_cen_dom"/>
</dbReference>
<dbReference type="InterPro" id="IPR029035">
    <property type="entry name" value="DHS-like_NAD/FAD-binding_dom"/>
</dbReference>
<evidence type="ECO:0000259" key="14">
    <source>
        <dbReference type="Pfam" id="PF02776"/>
    </source>
</evidence>
<evidence type="ECO:0000256" key="8">
    <source>
        <dbReference type="ARBA" id="ARBA00044454"/>
    </source>
</evidence>
<evidence type="ECO:0000313" key="15">
    <source>
        <dbReference type="EMBL" id="KAF2460165.1"/>
    </source>
</evidence>
<reference evidence="15" key="1">
    <citation type="journal article" date="2020" name="Stud. Mycol.">
        <title>101 Dothideomycetes genomes: a test case for predicting lifestyles and emergence of pathogens.</title>
        <authorList>
            <person name="Haridas S."/>
            <person name="Albert R."/>
            <person name="Binder M."/>
            <person name="Bloem J."/>
            <person name="Labutti K."/>
            <person name="Salamov A."/>
            <person name="Andreopoulos B."/>
            <person name="Baker S."/>
            <person name="Barry K."/>
            <person name="Bills G."/>
            <person name="Bluhm B."/>
            <person name="Cannon C."/>
            <person name="Castanera R."/>
            <person name="Culley D."/>
            <person name="Daum C."/>
            <person name="Ezra D."/>
            <person name="Gonzalez J."/>
            <person name="Henrissat B."/>
            <person name="Kuo A."/>
            <person name="Liang C."/>
            <person name="Lipzen A."/>
            <person name="Lutzoni F."/>
            <person name="Magnuson J."/>
            <person name="Mondo S."/>
            <person name="Nolan M."/>
            <person name="Ohm R."/>
            <person name="Pangilinan J."/>
            <person name="Park H.-J."/>
            <person name="Ramirez L."/>
            <person name="Alfaro M."/>
            <person name="Sun H."/>
            <person name="Tritt A."/>
            <person name="Yoshinaga Y."/>
            <person name="Zwiers L.-H."/>
            <person name="Turgeon B."/>
            <person name="Goodwin S."/>
            <person name="Spatafora J."/>
            <person name="Crous P."/>
            <person name="Grigoriev I."/>
        </authorList>
    </citation>
    <scope>NUCLEOTIDE SEQUENCE</scope>
    <source>
        <strain evidence="15">ATCC 16933</strain>
    </source>
</reference>
<feature type="domain" description="Thiamine pyrophosphate enzyme central" evidence="12">
    <location>
        <begin position="228"/>
        <end position="362"/>
    </location>
</feature>
<comment type="catalytic activity">
    <reaction evidence="7">
        <text>a 2-hydroxy-3-methyl fatty acyl-CoA = a 2-methyl-branched fatty aldehyde + formyl-CoA</text>
        <dbReference type="Rhea" id="RHEA:25375"/>
        <dbReference type="ChEBI" id="CHEBI:49188"/>
        <dbReference type="ChEBI" id="CHEBI:57376"/>
        <dbReference type="ChEBI" id="CHEBI:58783"/>
        <dbReference type="EC" id="4.1.2.63"/>
    </reaction>
    <physiologicalReaction direction="left-to-right" evidence="7">
        <dbReference type="Rhea" id="RHEA:25376"/>
    </physiologicalReaction>
</comment>
<dbReference type="InterPro" id="IPR045025">
    <property type="entry name" value="HACL1-like"/>
</dbReference>
<dbReference type="CDD" id="cd02004">
    <property type="entry name" value="TPP_BZL_OCoD_HPCL"/>
    <property type="match status" value="1"/>
</dbReference>
<evidence type="ECO:0000256" key="11">
    <source>
        <dbReference type="SAM" id="MobiDB-lite"/>
    </source>
</evidence>
<dbReference type="InterPro" id="IPR011766">
    <property type="entry name" value="TPP_enzyme_TPP-bd"/>
</dbReference>
<dbReference type="EC" id="4.1.2.63" evidence="9"/>
<dbReference type="InterPro" id="IPR029061">
    <property type="entry name" value="THDP-binding"/>
</dbReference>
<keyword evidence="6" id="KW-0456">Lyase</keyword>
<dbReference type="GO" id="GO:0106359">
    <property type="term" value="F:2-hydroxyacyl-CoA lyase activity"/>
    <property type="evidence" value="ECO:0007669"/>
    <property type="project" value="UniProtKB-EC"/>
</dbReference>
<dbReference type="SUPFAM" id="SSF52518">
    <property type="entry name" value="Thiamin diphosphate-binding fold (THDP-binding)"/>
    <property type="match status" value="3"/>
</dbReference>
<dbReference type="GO" id="GO:0000287">
    <property type="term" value="F:magnesium ion binding"/>
    <property type="evidence" value="ECO:0007669"/>
    <property type="project" value="InterPro"/>
</dbReference>
<keyword evidence="16" id="KW-1185">Reference proteome</keyword>
<evidence type="ECO:0000256" key="3">
    <source>
        <dbReference type="ARBA" id="ARBA00022723"/>
    </source>
</evidence>
<evidence type="ECO:0000259" key="12">
    <source>
        <dbReference type="Pfam" id="PF00205"/>
    </source>
</evidence>
<dbReference type="Proteomes" id="UP000799766">
    <property type="component" value="Unassembled WGS sequence"/>
</dbReference>
<evidence type="ECO:0000256" key="7">
    <source>
        <dbReference type="ARBA" id="ARBA00044451"/>
    </source>
</evidence>
<dbReference type="Pfam" id="PF00205">
    <property type="entry name" value="TPP_enzyme_M"/>
    <property type="match status" value="1"/>
</dbReference>
<evidence type="ECO:0000259" key="13">
    <source>
        <dbReference type="Pfam" id="PF02775"/>
    </source>
</evidence>
<name>A0A6A6P891_9PEZI</name>
<evidence type="ECO:0000256" key="6">
    <source>
        <dbReference type="ARBA" id="ARBA00023239"/>
    </source>
</evidence>
<feature type="domain" description="Thiamine pyrophosphate enzyme N-terminal TPP-binding" evidence="14">
    <location>
        <begin position="13"/>
        <end position="80"/>
    </location>
</feature>
<evidence type="ECO:0000256" key="4">
    <source>
        <dbReference type="ARBA" id="ARBA00022842"/>
    </source>
</evidence>
<comment type="cofactor">
    <cofactor evidence="1">
        <name>thiamine diphosphate</name>
        <dbReference type="ChEBI" id="CHEBI:58937"/>
    </cofactor>
</comment>
<keyword evidence="5 10" id="KW-0786">Thiamine pyrophosphate</keyword>
<dbReference type="Pfam" id="PF02776">
    <property type="entry name" value="TPP_enzyme_N"/>
    <property type="match status" value="1"/>
</dbReference>
<dbReference type="SUPFAM" id="SSF52467">
    <property type="entry name" value="DHS-like NAD/FAD-binding domain"/>
    <property type="match status" value="1"/>
</dbReference>
<feature type="domain" description="Thiamine pyrophosphate enzyme TPP-binding" evidence="13">
    <location>
        <begin position="443"/>
        <end position="621"/>
    </location>
</feature>
<comment type="similarity">
    <text evidence="2 10">Belongs to the TPP enzyme family.</text>
</comment>
<evidence type="ECO:0000256" key="2">
    <source>
        <dbReference type="ARBA" id="ARBA00007812"/>
    </source>
</evidence>
<organism evidence="15 16">
    <name type="scientific">Lineolata rhizophorae</name>
    <dbReference type="NCBI Taxonomy" id="578093"/>
    <lineage>
        <taxon>Eukaryota</taxon>
        <taxon>Fungi</taxon>
        <taxon>Dikarya</taxon>
        <taxon>Ascomycota</taxon>
        <taxon>Pezizomycotina</taxon>
        <taxon>Dothideomycetes</taxon>
        <taxon>Dothideomycetes incertae sedis</taxon>
        <taxon>Lineolatales</taxon>
        <taxon>Lineolataceae</taxon>
        <taxon>Lineolata</taxon>
    </lineage>
</organism>
<keyword evidence="3" id="KW-0479">Metal-binding</keyword>
<dbReference type="CDD" id="cd07035">
    <property type="entry name" value="TPP_PYR_POX_like"/>
    <property type="match status" value="1"/>
</dbReference>
<dbReference type="PANTHER" id="PTHR43710">
    <property type="entry name" value="2-HYDROXYACYL-COA LYASE"/>
    <property type="match status" value="1"/>
</dbReference>
<dbReference type="GO" id="GO:0005777">
    <property type="term" value="C:peroxisome"/>
    <property type="evidence" value="ECO:0007669"/>
    <property type="project" value="TreeGrafter"/>
</dbReference>
<keyword evidence="4" id="KW-0460">Magnesium</keyword>
<dbReference type="Pfam" id="PF02775">
    <property type="entry name" value="TPP_enzyme_C"/>
    <property type="match status" value="1"/>
</dbReference>
<feature type="region of interest" description="Disordered" evidence="11">
    <location>
        <begin position="634"/>
        <end position="656"/>
    </location>
</feature>
<sequence>MSSSSSSPPATLNGAHIIARALRDLGVTVVFGIVGIPVVDVAEQMMNLGIRFIAFRNEQAASYAAGAYGYLTGKPGVLLVFPSAAAPPPAGLRGRAGSPVAEQASPASFAVLTDPTRRQIGNSSANAFPLLALAGASETHLATKGAFQELDAVSLLTPHTKLALRPASLALVPRSIATAYRHAWYGRPGPSFVDLPADLIQAAAPAAAVDFGARVAPPPRPAGDPARVAAVAALLRGASAPLIVVGKGAAAAGPAAAAAVRRLVESTRVPFLPTPMGKGVLPDGHALDAGAARGAALARADAVLVLGARLNWLLHFGEPPRWSPGARFAQVDLAPEELGRSAAAADAGLAVQGDVGLVAAQLLEQLRGWRYGGGGGAPGEEAAPPYLAALAAAKERNARRAAAKAADAGLPLSFERAFAVVRAALDRVAGPPERARVVYVSEGANAMDIARSAFRVGAPRHRLDAGTLAAMGVGLGYAVAAHAAYNGEVEAAPDPGPGRPARQRKKIVAIEGDSAFGFSAMEVETLARAAMDVLVFVMNNSGVYRGEAETAAGWARRRAAWLAGAGPARGGLRSTGLGFETRYDGLAEALGAKGYLARTPDELERATVEGFAAEGPVVVNVIIRSGAERELEFGWQGKSKKKEEGEEKEEKGGPKL</sequence>
<evidence type="ECO:0000256" key="1">
    <source>
        <dbReference type="ARBA" id="ARBA00001964"/>
    </source>
</evidence>
<evidence type="ECO:0000256" key="10">
    <source>
        <dbReference type="RuleBase" id="RU362132"/>
    </source>
</evidence>
<dbReference type="GO" id="GO:0030976">
    <property type="term" value="F:thiamine pyrophosphate binding"/>
    <property type="evidence" value="ECO:0007669"/>
    <property type="project" value="InterPro"/>
</dbReference>
<comment type="catalytic activity">
    <reaction evidence="8">
        <text>an (R)-2-hydroxy-long-chain-fatty acyl-CoA = a long-chain fatty aldehyde + formyl-CoA</text>
        <dbReference type="Rhea" id="RHEA:67444"/>
        <dbReference type="ChEBI" id="CHEBI:17176"/>
        <dbReference type="ChEBI" id="CHEBI:57376"/>
        <dbReference type="ChEBI" id="CHEBI:170012"/>
        <dbReference type="EC" id="4.1.2.63"/>
    </reaction>
    <physiologicalReaction direction="left-to-right" evidence="8">
        <dbReference type="Rhea" id="RHEA:67445"/>
    </physiologicalReaction>
</comment>
<proteinExistence type="inferred from homology"/>
<dbReference type="EMBL" id="MU001674">
    <property type="protein sequence ID" value="KAF2460165.1"/>
    <property type="molecule type" value="Genomic_DNA"/>
</dbReference>